<dbReference type="GO" id="GO:0042162">
    <property type="term" value="F:telomeric DNA binding"/>
    <property type="evidence" value="ECO:0007669"/>
    <property type="project" value="TreeGrafter"/>
</dbReference>
<dbReference type="AlphaFoldDB" id="A0A9P9ACY2"/>
<dbReference type="PANTHER" id="PTHR15830:SF10">
    <property type="entry name" value="TELOMERE LENGTH REGULATION PROTEIN TEL2 HOMOLOG"/>
    <property type="match status" value="1"/>
</dbReference>
<feature type="domain" description="Telomere length regulation protein conserved" evidence="3">
    <location>
        <begin position="587"/>
        <end position="698"/>
    </location>
</feature>
<dbReference type="Gene3D" id="1.25.40.720">
    <property type="entry name" value="Telomere length regulation protein 2, C-terminal domain"/>
    <property type="match status" value="2"/>
</dbReference>
<evidence type="ECO:0000313" key="4">
    <source>
        <dbReference type="EMBL" id="KAH6691579.1"/>
    </source>
</evidence>
<dbReference type="OrthoDB" id="10258062at2759"/>
<reference evidence="4" key="1">
    <citation type="journal article" date="2021" name="Nat. Commun.">
        <title>Genetic determinants of endophytism in the Arabidopsis root mycobiome.</title>
        <authorList>
            <person name="Mesny F."/>
            <person name="Miyauchi S."/>
            <person name="Thiergart T."/>
            <person name="Pickel B."/>
            <person name="Atanasova L."/>
            <person name="Karlsson M."/>
            <person name="Huettel B."/>
            <person name="Barry K.W."/>
            <person name="Haridas S."/>
            <person name="Chen C."/>
            <person name="Bauer D."/>
            <person name="Andreopoulos W."/>
            <person name="Pangilinan J."/>
            <person name="LaButti K."/>
            <person name="Riley R."/>
            <person name="Lipzen A."/>
            <person name="Clum A."/>
            <person name="Drula E."/>
            <person name="Henrissat B."/>
            <person name="Kohler A."/>
            <person name="Grigoriev I.V."/>
            <person name="Martin F.M."/>
            <person name="Hacquard S."/>
        </authorList>
    </citation>
    <scope>NUCLEOTIDE SEQUENCE</scope>
    <source>
        <strain evidence="4">MPI-SDFR-AT-0117</strain>
    </source>
</reference>
<dbReference type="InterPro" id="IPR019337">
    <property type="entry name" value="Telomere_length_regulation_dom"/>
</dbReference>
<dbReference type="EMBL" id="JAGSXJ010000005">
    <property type="protein sequence ID" value="KAH6691579.1"/>
    <property type="molecule type" value="Genomic_DNA"/>
</dbReference>
<protein>
    <submittedName>
        <fullName evidence="4">Telomere length regulation protein-domain-containing protein</fullName>
    </submittedName>
</protein>
<comment type="similarity">
    <text evidence="1">Belongs to the TEL2 family.</text>
</comment>
<dbReference type="PANTHER" id="PTHR15830">
    <property type="entry name" value="TELOMERE LENGTH REGULATION PROTEIN TEL2 FAMILY MEMBER"/>
    <property type="match status" value="1"/>
</dbReference>
<feature type="compositionally biased region" description="Acidic residues" evidence="2">
    <location>
        <begin position="546"/>
        <end position="558"/>
    </location>
</feature>
<evidence type="ECO:0000259" key="3">
    <source>
        <dbReference type="Pfam" id="PF10193"/>
    </source>
</evidence>
<sequence>MDDFFTPVSQTYLKPRIEDAGLSTSNPRKPIQVQHDAAPVSSLADAVEHLKSQPDYDSLIFTLKFLRKGNQLCAPSPTTAQIVQLLVSDIVPNYWPLLRDGQEDDRFLMLDCLRNIAGVNALLARIKVLILESKASEKDAKRPDITLGLETLLQVLTAILDGDDSLSSLWHNVHSQAGATMSKVLKQEFLSLFASSGKIISLSAEAEAILSQDQKLRKDRVWIVDGLTYTKWIGRSIAAWISNADTSLEDDALCSEVFARALRLGYGEHLIKQVIQDVLLGAEGKNRHFLRLFGNLSQLEQKRVLYAVLKHLADTFLNKLGTADTPEASAVISGSAGVIEQLVGNDDSRRNHLIVWLTSATGAGVGDSVGIRRAALSALAKNREAISTVLDKSLNLFGDELYIKHSPILQQEAHAQVVLLSAGHVKGSSPLKVKMLTRSGGYLQAVSNRLAASQTKARVLGMIIGEAISSLSDTKLDFKMDELDTEEARWLKSLVKISDQVGPIDKLLTKSAPPAKSTMAQPKAKAPSSKQKRTPIPPRQTGFVIEEVEDSDEDEDADLLSYSKPDYDPEDSDEDATMVRRDKPKPPVYIRDLILYLRDTDSYDKQRLALETAPVLIRRKANFGAEVSEHAEELAALLVGLQDKFEMDGFYEKRTQGMIAIIVAQPKLMAPWFAKTFFDGDYSISQRASILIVLGLGAREVAGFDVSEHAAAAAFPSKQLPERMERMYIDENTPGSAKLLQPQGRGANLKALPTTALDTIAQDLSSSFLAPLAANAADQATGPDVLKLSTFTSRLNAKGVKSAGVKAGTKPRLRAIPNTTASLLSVAFFAPLTARFQHALRSPASQRHGSVVFQPYLLSLYLKTLAILVHAAGPSTLSLPQMTSELWDLLLGVRGHIAGDLTATHALLVALAAMIEVNDSTGQGLGRLCAEMPREIVETNEWVGAVFNNLRGDDGGEESKVKTLAAGVLITLQEAMEKHRALLIGDMMGV</sequence>
<organism evidence="4 5">
    <name type="scientific">Plectosphaerella plurivora</name>
    <dbReference type="NCBI Taxonomy" id="936078"/>
    <lineage>
        <taxon>Eukaryota</taxon>
        <taxon>Fungi</taxon>
        <taxon>Dikarya</taxon>
        <taxon>Ascomycota</taxon>
        <taxon>Pezizomycotina</taxon>
        <taxon>Sordariomycetes</taxon>
        <taxon>Hypocreomycetidae</taxon>
        <taxon>Glomerellales</taxon>
        <taxon>Plectosphaerellaceae</taxon>
        <taxon>Plectosphaerella</taxon>
    </lineage>
</organism>
<dbReference type="InterPro" id="IPR038528">
    <property type="entry name" value="TEL2_C_sf"/>
</dbReference>
<dbReference type="InterPro" id="IPR051970">
    <property type="entry name" value="TEL2_Regulation"/>
</dbReference>
<evidence type="ECO:0000313" key="5">
    <source>
        <dbReference type="Proteomes" id="UP000770015"/>
    </source>
</evidence>
<dbReference type="GO" id="GO:0051083">
    <property type="term" value="P:'de novo' cotranslational protein folding"/>
    <property type="evidence" value="ECO:0007669"/>
    <property type="project" value="TreeGrafter"/>
</dbReference>
<comment type="caution">
    <text evidence="4">The sequence shown here is derived from an EMBL/GenBank/DDBJ whole genome shotgun (WGS) entry which is preliminary data.</text>
</comment>
<dbReference type="FunFam" id="1.25.40.720:FF:000004">
    <property type="entry name" value="WGS project CABT00000000 data, contig 2.6"/>
    <property type="match status" value="1"/>
</dbReference>
<evidence type="ECO:0000256" key="1">
    <source>
        <dbReference type="ARBA" id="ARBA00006133"/>
    </source>
</evidence>
<name>A0A9P9ACY2_9PEZI</name>
<dbReference type="Proteomes" id="UP000770015">
    <property type="component" value="Unassembled WGS sequence"/>
</dbReference>
<gene>
    <name evidence="4" type="ORF">F5X68DRAFT_259601</name>
</gene>
<accession>A0A9P9ACY2</accession>
<evidence type="ECO:0000256" key="2">
    <source>
        <dbReference type="SAM" id="MobiDB-lite"/>
    </source>
</evidence>
<dbReference type="GO" id="GO:0051879">
    <property type="term" value="F:Hsp90 protein binding"/>
    <property type="evidence" value="ECO:0007669"/>
    <property type="project" value="TreeGrafter"/>
</dbReference>
<feature type="region of interest" description="Disordered" evidence="2">
    <location>
        <begin position="507"/>
        <end position="580"/>
    </location>
</feature>
<proteinExistence type="inferred from homology"/>
<keyword evidence="5" id="KW-1185">Reference proteome</keyword>
<dbReference type="Pfam" id="PF10193">
    <property type="entry name" value="Telomere_reg-2"/>
    <property type="match status" value="1"/>
</dbReference>
<dbReference type="GO" id="GO:0005829">
    <property type="term" value="C:cytosol"/>
    <property type="evidence" value="ECO:0007669"/>
    <property type="project" value="TreeGrafter"/>
</dbReference>